<dbReference type="RefSeq" id="WP_180549398.1">
    <property type="nucleotide sequence ID" value="NZ_JACCKX010000001.1"/>
</dbReference>
<reference evidence="1 2" key="1">
    <citation type="submission" date="2020-07" db="EMBL/GenBank/DDBJ databases">
        <authorList>
            <person name="Maaloum M."/>
        </authorList>
    </citation>
    <scope>NUCLEOTIDE SEQUENCE [LARGE SCALE GENOMIC DNA]</scope>
    <source>
        <strain evidence="1 2">GCS-AN-3</strain>
    </source>
</reference>
<dbReference type="Pfam" id="PF07030">
    <property type="entry name" value="Phage_Mu_Gp36"/>
    <property type="match status" value="1"/>
</dbReference>
<accession>A0A853IJH8</accession>
<proteinExistence type="predicted"/>
<dbReference type="AlphaFoldDB" id="A0A853IJH8"/>
<comment type="caution">
    <text evidence="1">The sequence shown here is derived from an EMBL/GenBank/DDBJ whole genome shotgun (WGS) entry which is preliminary data.</text>
</comment>
<dbReference type="InterPro" id="IPR009752">
    <property type="entry name" value="Phage_Mu_GpJ"/>
</dbReference>
<keyword evidence="2" id="KW-1185">Reference proteome</keyword>
<evidence type="ECO:0000313" key="2">
    <source>
        <dbReference type="Proteomes" id="UP000589716"/>
    </source>
</evidence>
<protein>
    <submittedName>
        <fullName evidence="1">DUF1320 domain-containing protein</fullName>
    </submittedName>
</protein>
<sequence>MPYITHAELAENPGALELSEVASDEHAQPVAAGLLDALLRGQDVGAWPADDVAAAQRAVARIDAAVADADAVIDGYLAKRGYALPLQPVHRLVTAWCRAIARYHLHKNRLAPDGKDPIERAWRDALRLLQQVADGKFALGAGDPVAVHKLDARFDSAPLVFGRKQLRAWR</sequence>
<dbReference type="Proteomes" id="UP000589716">
    <property type="component" value="Unassembled WGS sequence"/>
</dbReference>
<evidence type="ECO:0000313" key="1">
    <source>
        <dbReference type="EMBL" id="NZA00863.1"/>
    </source>
</evidence>
<dbReference type="EMBL" id="JACCKX010000001">
    <property type="protein sequence ID" value="NZA00863.1"/>
    <property type="molecule type" value="Genomic_DNA"/>
</dbReference>
<gene>
    <name evidence="1" type="ORF">H0I39_02010</name>
</gene>
<name>A0A853IJH8_9BURK</name>
<organism evidence="1 2">
    <name type="scientific">Ottowia beijingensis</name>
    <dbReference type="NCBI Taxonomy" id="1207057"/>
    <lineage>
        <taxon>Bacteria</taxon>
        <taxon>Pseudomonadati</taxon>
        <taxon>Pseudomonadota</taxon>
        <taxon>Betaproteobacteria</taxon>
        <taxon>Burkholderiales</taxon>
        <taxon>Comamonadaceae</taxon>
        <taxon>Ottowia</taxon>
    </lineage>
</organism>